<evidence type="ECO:0000256" key="14">
    <source>
        <dbReference type="PIRSR" id="PIRSR622312-50"/>
    </source>
</evidence>
<evidence type="ECO:0000256" key="13">
    <source>
        <dbReference type="ARBA" id="ARBA00049244"/>
    </source>
</evidence>
<dbReference type="Gene3D" id="3.30.460.10">
    <property type="entry name" value="Beta Polymerase, domain 2"/>
    <property type="match status" value="1"/>
</dbReference>
<gene>
    <name evidence="17" type="primary">TBLA0D04370</name>
    <name evidence="17" type="ORF">TBLA_0D04370</name>
</gene>
<dbReference type="eggNOG" id="KOG2534">
    <property type="taxonomic scope" value="Eukaryota"/>
</dbReference>
<dbReference type="GO" id="GO:0046872">
    <property type="term" value="F:metal ion binding"/>
    <property type="evidence" value="ECO:0007669"/>
    <property type="project" value="UniProtKB-UniRule"/>
</dbReference>
<evidence type="ECO:0000256" key="15">
    <source>
        <dbReference type="RuleBase" id="RU366014"/>
    </source>
</evidence>
<dbReference type="Pfam" id="PF14792">
    <property type="entry name" value="DNA_pol_B_palm"/>
    <property type="match status" value="1"/>
</dbReference>
<dbReference type="STRING" id="1071380.I2H3I1"/>
<dbReference type="GO" id="GO:0003887">
    <property type="term" value="F:DNA-directed DNA polymerase activity"/>
    <property type="evidence" value="ECO:0007669"/>
    <property type="project" value="UniProtKB-UniRule"/>
</dbReference>
<keyword evidence="9 15" id="KW-0239">DNA-directed DNA polymerase</keyword>
<keyword evidence="5 15" id="KW-0548">Nucleotidyltransferase</keyword>
<evidence type="ECO:0000256" key="11">
    <source>
        <dbReference type="ARBA" id="ARBA00023204"/>
    </source>
</evidence>
<evidence type="ECO:0000256" key="8">
    <source>
        <dbReference type="ARBA" id="ARBA00022842"/>
    </source>
</evidence>
<proteinExistence type="inferred from homology"/>
<dbReference type="InterPro" id="IPR028207">
    <property type="entry name" value="DNA_pol_B_palm_palm"/>
</dbReference>
<dbReference type="HOGENOM" id="CLU_008698_3_1_1"/>
<dbReference type="InterPro" id="IPR037160">
    <property type="entry name" value="DNA_Pol_thumb_sf"/>
</dbReference>
<keyword evidence="6" id="KW-0479">Metal-binding</keyword>
<dbReference type="KEGG" id="tbl:TBLA_0D04370"/>
<dbReference type="CDD" id="cd00141">
    <property type="entry name" value="NT_POLXc"/>
    <property type="match status" value="1"/>
</dbReference>
<dbReference type="Gene3D" id="1.10.150.110">
    <property type="entry name" value="DNA polymerase beta, N-terminal domain-like"/>
    <property type="match status" value="1"/>
</dbReference>
<dbReference type="Pfam" id="PF14791">
    <property type="entry name" value="DNA_pol_B_thumb"/>
    <property type="match status" value="1"/>
</dbReference>
<dbReference type="SUPFAM" id="SSF81585">
    <property type="entry name" value="PsbU/PolX domain-like"/>
    <property type="match status" value="1"/>
</dbReference>
<organism evidence="17 18">
    <name type="scientific">Henningerozyma blattae (strain ATCC 34711 / CBS 6284 / DSM 70876 / NBRC 10599 / NRRL Y-10934 / UCD 77-7)</name>
    <name type="common">Yeast</name>
    <name type="synonym">Tetrapisispora blattae</name>
    <dbReference type="NCBI Taxonomy" id="1071380"/>
    <lineage>
        <taxon>Eukaryota</taxon>
        <taxon>Fungi</taxon>
        <taxon>Dikarya</taxon>
        <taxon>Ascomycota</taxon>
        <taxon>Saccharomycotina</taxon>
        <taxon>Saccharomycetes</taxon>
        <taxon>Saccharomycetales</taxon>
        <taxon>Saccharomycetaceae</taxon>
        <taxon>Henningerozyma</taxon>
    </lineage>
</organism>
<evidence type="ECO:0000256" key="7">
    <source>
        <dbReference type="ARBA" id="ARBA00022763"/>
    </source>
</evidence>
<accession>I2H3I1</accession>
<comment type="similarity">
    <text evidence="15">Belongs to the DNA polymerase type-X family.</text>
</comment>
<keyword evidence="11 15" id="KW-0234">DNA repair</keyword>
<dbReference type="Pfam" id="PF10391">
    <property type="entry name" value="DNA_pol_lambd_f"/>
    <property type="match status" value="1"/>
</dbReference>
<keyword evidence="12 15" id="KW-0539">Nucleus</keyword>
<dbReference type="SMART" id="SM00483">
    <property type="entry name" value="POLXc"/>
    <property type="match status" value="1"/>
</dbReference>
<dbReference type="InParanoid" id="I2H3I1"/>
<evidence type="ECO:0000256" key="10">
    <source>
        <dbReference type="ARBA" id="ARBA00023125"/>
    </source>
</evidence>
<comment type="function">
    <text evidence="15">DNA polymerase that functions in several pathways of DNA repair. Involved in base excision repair (BER) responsible for repair of lesions that give rise to abasic (AP) sites in DNA. Also contributes to DNA double-strand break repair by non-homologous end joining and homologous recombination. Has both template-dependent and template-independent (terminal transferase) DNA polymerase activities. Has also a 5'-deoxyribose-5-phosphate lyase (dRP lyase) activity.</text>
</comment>
<feature type="active site" description="Nucleophile; Schiff-base intermediate with DNA; for 5'-dRP lyase activity" evidence="14">
    <location>
        <position position="285"/>
    </location>
</feature>
<keyword evidence="8" id="KW-0460">Magnesium</keyword>
<dbReference type="FunCoup" id="I2H3I1">
    <property type="interactions" value="294"/>
</dbReference>
<dbReference type="PANTHER" id="PTHR11276:SF42">
    <property type="entry name" value="DNA POLYMERASE BETA"/>
    <property type="match status" value="1"/>
</dbReference>
<comment type="cofactor">
    <cofactor evidence="1">
        <name>Mg(2+)</name>
        <dbReference type="ChEBI" id="CHEBI:18420"/>
    </cofactor>
</comment>
<evidence type="ECO:0000259" key="16">
    <source>
        <dbReference type="SMART" id="SM00483"/>
    </source>
</evidence>
<keyword evidence="7 15" id="KW-0227">DNA damage</keyword>
<evidence type="ECO:0000256" key="12">
    <source>
        <dbReference type="ARBA" id="ARBA00023242"/>
    </source>
</evidence>
<keyword evidence="4 15" id="KW-0808">Transferase</keyword>
<dbReference type="EMBL" id="HE806319">
    <property type="protein sequence ID" value="CCH60933.1"/>
    <property type="molecule type" value="Genomic_DNA"/>
</dbReference>
<dbReference type="RefSeq" id="XP_004180452.1">
    <property type="nucleotide sequence ID" value="XM_004180404.1"/>
</dbReference>
<reference evidence="17 18" key="1">
    <citation type="journal article" date="2011" name="Proc. Natl. Acad. Sci. U.S.A.">
        <title>Evolutionary erosion of yeast sex chromosomes by mating-type switching accidents.</title>
        <authorList>
            <person name="Gordon J.L."/>
            <person name="Armisen D."/>
            <person name="Proux-Wera E."/>
            <person name="Oheigeartaigh S.S."/>
            <person name="Byrne K.P."/>
            <person name="Wolfe K.H."/>
        </authorList>
    </citation>
    <scope>NUCLEOTIDE SEQUENCE [LARGE SCALE GENOMIC DNA]</scope>
    <source>
        <strain evidence="18">ATCC 34711 / CBS 6284 / DSM 70876 / NBRC 10599 / NRRL Y-10934 / UCD 77-7</strain>
    </source>
</reference>
<evidence type="ECO:0000256" key="1">
    <source>
        <dbReference type="ARBA" id="ARBA00001946"/>
    </source>
</evidence>
<dbReference type="InterPro" id="IPR002008">
    <property type="entry name" value="DNA_pol_X_beta-like"/>
</dbReference>
<dbReference type="InterPro" id="IPR043519">
    <property type="entry name" value="NT_sf"/>
</dbReference>
<dbReference type="InterPro" id="IPR029398">
    <property type="entry name" value="PolB_thumb"/>
</dbReference>
<name>I2H3I1_HENB6</name>
<dbReference type="PRINTS" id="PR00869">
    <property type="entry name" value="DNAPOLX"/>
</dbReference>
<dbReference type="InterPro" id="IPR010996">
    <property type="entry name" value="HHH_MUS81"/>
</dbReference>
<dbReference type="GeneID" id="14495969"/>
<dbReference type="OMA" id="DFFCCKW"/>
<dbReference type="InterPro" id="IPR018944">
    <property type="entry name" value="DNA_pol_lambd_fingers_domain"/>
</dbReference>
<sequence length="613" mass="70160">MAIFKGRSFILFPNNEVSSINIFENLIKNNGGKIIEYEHDITNASPDINYGYSHIIGLVNDSYLTLNNNKYEIYENNLLLNEMDLNKRKLWEFVKKNNITLVNISSVSFWLKVKKILINQDNIITITKDPGLHLEEISTSDSCNQSTSECETDIGDIINELVKCNSGSSKNLNSNLNNADNVGEVSSSGTLHGLKNEVIPQYNNEIEEDNKSISASSLARNTNGNELLIKTLDKLSKIHTIRGDEFRSRGYKLAKISVSKYPHKIKSAKEAQEKIPHIGASIAKKIETLLKTGKLPGLEIASKLESRKEYFSSCYGIGPVTAENWDSLQINSLNEALKRFPKIFQHDWSILFGWKYYEDWNKKIPRSECVKHMQIIKEELKLLDDSIECEIQGSFRRNRALCGDIDILFYKKECDDISDLYVVLEMLAIKLYKKKYIKCFLQLSKNINLVFDNEIQTTLQKAGISNNEFRSISLTNRPKLFLGAKLSTTIPEFDTSLYTINPEIDVKLHSEDKYMSSSVQANSVSHALEEYPCRRIDFFICKWSEIGASKLHYTGSGEFNREVRKIAISKGMKLTQHGLYQNDILLESFNEKRIFDLLDIPFIEPPDRQELKF</sequence>
<dbReference type="PRINTS" id="PR00870">
    <property type="entry name" value="DNAPOLXBETA"/>
</dbReference>
<dbReference type="PANTHER" id="PTHR11276">
    <property type="entry name" value="DNA POLYMERASE TYPE-X FAMILY MEMBER"/>
    <property type="match status" value="1"/>
</dbReference>
<dbReference type="SUPFAM" id="SSF47802">
    <property type="entry name" value="DNA polymerase beta, N-terminal domain-like"/>
    <property type="match status" value="1"/>
</dbReference>
<dbReference type="Gene3D" id="3.30.210.10">
    <property type="entry name" value="DNA polymerase, thumb domain"/>
    <property type="match status" value="1"/>
</dbReference>
<evidence type="ECO:0000313" key="17">
    <source>
        <dbReference type="EMBL" id="CCH60933.1"/>
    </source>
</evidence>
<dbReference type="InterPro" id="IPR022312">
    <property type="entry name" value="DNA_pol_X"/>
</dbReference>
<evidence type="ECO:0000256" key="6">
    <source>
        <dbReference type="ARBA" id="ARBA00022723"/>
    </source>
</evidence>
<dbReference type="GO" id="GO:0006284">
    <property type="term" value="P:base-excision repair"/>
    <property type="evidence" value="ECO:0007669"/>
    <property type="project" value="TreeGrafter"/>
</dbReference>
<dbReference type="Pfam" id="PF14716">
    <property type="entry name" value="HHH_8"/>
    <property type="match status" value="1"/>
</dbReference>
<dbReference type="InterPro" id="IPR027421">
    <property type="entry name" value="DNA_pol_lamdba_lyase_dom_sf"/>
</dbReference>
<evidence type="ECO:0000256" key="3">
    <source>
        <dbReference type="ARBA" id="ARBA00022490"/>
    </source>
</evidence>
<dbReference type="EC" id="2.7.7.7" evidence="15"/>
<evidence type="ECO:0000256" key="5">
    <source>
        <dbReference type="ARBA" id="ARBA00022695"/>
    </source>
</evidence>
<evidence type="ECO:0000256" key="4">
    <source>
        <dbReference type="ARBA" id="ARBA00022679"/>
    </source>
</evidence>
<feature type="domain" description="DNA-directed DNA polymerase X" evidence="16">
    <location>
        <begin position="223"/>
        <end position="609"/>
    </location>
</feature>
<keyword evidence="18" id="KW-1185">Reference proteome</keyword>
<keyword evidence="10" id="KW-0238">DNA-binding</keyword>
<comment type="catalytic activity">
    <reaction evidence="13 15">
        <text>DNA(n) + a 2'-deoxyribonucleoside 5'-triphosphate = DNA(n+1) + diphosphate</text>
        <dbReference type="Rhea" id="RHEA:22508"/>
        <dbReference type="Rhea" id="RHEA-COMP:17339"/>
        <dbReference type="Rhea" id="RHEA-COMP:17340"/>
        <dbReference type="ChEBI" id="CHEBI:33019"/>
        <dbReference type="ChEBI" id="CHEBI:61560"/>
        <dbReference type="ChEBI" id="CHEBI:173112"/>
        <dbReference type="EC" id="2.7.7.7"/>
    </reaction>
</comment>
<comment type="subcellular location">
    <subcellularLocation>
        <location evidence="2 15">Nucleus</location>
    </subcellularLocation>
</comment>
<dbReference type="GO" id="GO:0006303">
    <property type="term" value="P:double-strand break repair via nonhomologous end joining"/>
    <property type="evidence" value="ECO:0007669"/>
    <property type="project" value="EnsemblFungi"/>
</dbReference>
<evidence type="ECO:0000256" key="2">
    <source>
        <dbReference type="ARBA" id="ARBA00004123"/>
    </source>
</evidence>
<dbReference type="AlphaFoldDB" id="I2H3I1"/>
<dbReference type="InterPro" id="IPR002054">
    <property type="entry name" value="DNA-dir_DNA_pol_X"/>
</dbReference>
<evidence type="ECO:0000256" key="9">
    <source>
        <dbReference type="ARBA" id="ARBA00022932"/>
    </source>
</evidence>
<dbReference type="Gene3D" id="1.10.150.20">
    <property type="entry name" value="5' to 3' exonuclease, C-terminal subdomain"/>
    <property type="match status" value="1"/>
</dbReference>
<keyword evidence="3" id="KW-0963">Cytoplasm</keyword>
<protein>
    <recommendedName>
        <fullName evidence="15">DNA polymerase</fullName>
        <ecNumber evidence="15">2.7.7.7</ecNumber>
    </recommendedName>
</protein>
<dbReference type="SUPFAM" id="SSF81301">
    <property type="entry name" value="Nucleotidyltransferase"/>
    <property type="match status" value="1"/>
</dbReference>
<dbReference type="OrthoDB" id="205514at2759"/>
<dbReference type="GO" id="GO:0005634">
    <property type="term" value="C:nucleus"/>
    <property type="evidence" value="ECO:0007669"/>
    <property type="project" value="UniProtKB-SubCell"/>
</dbReference>
<evidence type="ECO:0000313" key="18">
    <source>
        <dbReference type="Proteomes" id="UP000002866"/>
    </source>
</evidence>
<dbReference type="GO" id="GO:0003677">
    <property type="term" value="F:DNA binding"/>
    <property type="evidence" value="ECO:0007669"/>
    <property type="project" value="UniProtKB-UniRule"/>
</dbReference>
<dbReference type="Proteomes" id="UP000002866">
    <property type="component" value="Chromosome 4"/>
</dbReference>